<evidence type="ECO:0000313" key="6">
    <source>
        <dbReference type="Proteomes" id="UP000831120"/>
    </source>
</evidence>
<dbReference type="InterPro" id="IPR051625">
    <property type="entry name" value="Signaling_Regulatory_Domain"/>
</dbReference>
<dbReference type="EMBL" id="AP025594">
    <property type="protein sequence ID" value="BDG17739.1"/>
    <property type="molecule type" value="Genomic_DNA"/>
</dbReference>
<evidence type="ECO:0000313" key="5">
    <source>
        <dbReference type="EMBL" id="BDG17739.1"/>
    </source>
</evidence>
<evidence type="ECO:0000256" key="1">
    <source>
        <dbReference type="ARBA" id="ARBA00022737"/>
    </source>
</evidence>
<dbReference type="PROSITE" id="PS00626">
    <property type="entry name" value="RCC1_2"/>
    <property type="match status" value="1"/>
</dbReference>
<dbReference type="Proteomes" id="UP000831120">
    <property type="component" value="Plasmid pTbrSNM4-1b"/>
</dbReference>
<dbReference type="PROSITE" id="PS50012">
    <property type="entry name" value="RCC1_3"/>
    <property type="match status" value="5"/>
</dbReference>
<evidence type="ECO:0000256" key="3">
    <source>
        <dbReference type="SAM" id="SignalP"/>
    </source>
</evidence>
<evidence type="ECO:0000259" key="4">
    <source>
        <dbReference type="Pfam" id="PF25390"/>
    </source>
</evidence>
<evidence type="ECO:0000256" key="2">
    <source>
        <dbReference type="SAM" id="MobiDB-lite"/>
    </source>
</evidence>
<accession>A0ABM7XN25</accession>
<keyword evidence="5" id="KW-0614">Plasmid</keyword>
<reference evidence="5 6" key="1">
    <citation type="journal article" date="2022" name="Microbiol. Resour. Announc.">
        <title>Complete Genome Sequences of Thermus Strains Isolated from Senami Hot Spring in Japan.</title>
        <authorList>
            <person name="Miyazaki K."/>
        </authorList>
    </citation>
    <scope>NUCLEOTIDE SEQUENCE [LARGE SCALE GENOMIC DNA]</scope>
    <source>
        <strain evidence="5 6">SNM4-1</strain>
        <plasmid evidence="5 6">pTbrSNM4-1b</plasmid>
    </source>
</reference>
<keyword evidence="1" id="KW-0677">Repeat</keyword>
<dbReference type="Pfam" id="PF25390">
    <property type="entry name" value="WD40_RLD"/>
    <property type="match status" value="1"/>
</dbReference>
<dbReference type="InterPro" id="IPR000408">
    <property type="entry name" value="Reg_chr_condens"/>
</dbReference>
<gene>
    <name evidence="5" type="ORF">TbrSNM41_24730</name>
</gene>
<keyword evidence="6" id="KW-1185">Reference proteome</keyword>
<dbReference type="PRINTS" id="PR00633">
    <property type="entry name" value="RCCNDNSATION"/>
</dbReference>
<dbReference type="SUPFAM" id="SSF50985">
    <property type="entry name" value="RCC1/BLIP-II"/>
    <property type="match status" value="1"/>
</dbReference>
<organism evidence="5 6">
    <name type="scientific">Thermus brockianus</name>
    <dbReference type="NCBI Taxonomy" id="56956"/>
    <lineage>
        <taxon>Bacteria</taxon>
        <taxon>Thermotogati</taxon>
        <taxon>Deinococcota</taxon>
        <taxon>Deinococci</taxon>
        <taxon>Thermales</taxon>
        <taxon>Thermaceae</taxon>
        <taxon>Thermus</taxon>
    </lineage>
</organism>
<feature type="region of interest" description="Disordered" evidence="2">
    <location>
        <begin position="346"/>
        <end position="368"/>
    </location>
</feature>
<proteinExistence type="predicted"/>
<feature type="chain" id="PRO_5046772720" description="RCC1-like domain-containing protein" evidence="3">
    <location>
        <begin position="23"/>
        <end position="403"/>
    </location>
</feature>
<dbReference type="InterPro" id="IPR058923">
    <property type="entry name" value="RCC1-like_dom"/>
</dbReference>
<geneLocation type="plasmid" evidence="5 6">
    <name>pTbrSNM4-1b</name>
</geneLocation>
<protein>
    <recommendedName>
        <fullName evidence="4">RCC1-like domain-containing protein</fullName>
    </recommendedName>
</protein>
<dbReference type="InterPro" id="IPR009091">
    <property type="entry name" value="RCC1/BLIP-II"/>
</dbReference>
<name>A0ABM7XN25_THEBO</name>
<dbReference type="PROSITE" id="PS51257">
    <property type="entry name" value="PROKAR_LIPOPROTEIN"/>
    <property type="match status" value="1"/>
</dbReference>
<feature type="domain" description="RCC1-like" evidence="4">
    <location>
        <begin position="158"/>
        <end position="391"/>
    </location>
</feature>
<dbReference type="Gene3D" id="2.130.10.30">
    <property type="entry name" value="Regulator of chromosome condensation 1/beta-lactamase-inhibitor protein II"/>
    <property type="match status" value="2"/>
</dbReference>
<dbReference type="PANTHER" id="PTHR22872">
    <property type="entry name" value="BTK-BINDING PROTEIN-RELATED"/>
    <property type="match status" value="1"/>
</dbReference>
<feature type="signal peptide" evidence="3">
    <location>
        <begin position="1"/>
        <end position="22"/>
    </location>
</feature>
<sequence length="403" mass="42355">MGKRVTFWAFVVGCLAVLSGCAGPTGSPPEGGNGTHGDPMRFQGILAAGTDFVLLVKPDGVYGWGDNRFGQLAEDPDTLPFRSTPAKIPGLDEAIAVAAQFGIGENQRHALALMGDGRLQSWGVNPYGQLGRPQGYATEPPTFEPPDYGVAEGGSEHLANAVAIEAGRDFSLVIHVRDNERRVLGFGDNVNHSHVLTQNDDWYYDPRPLLRAEGQPLVGVQSVDAGDGHALLLLEDGTVWTTGSNSHGQRGIANVSDRYAQQVPGLADVVQVAGGREHSVALRRDGSVWAFGSNAEGQLGQDLSLTSTSTPQRVPFPSGVQIRFITAGGTHNLALDQNGRVWAWGSNDHGQLGQGNSGNSSPTPVQVKGEGCTGTLSGAVLVKAGYDFSLAVVQEGGNLVLYA</sequence>
<keyword evidence="3" id="KW-0732">Signal</keyword>